<proteinExistence type="predicted"/>
<sequence>MKPSDKAIKSARESIKRKEELKLDQQDFEMCLGERVCPKCAWLLDMEHVGSGEYGYKCTNTVCSFIHFKELPAN</sequence>
<name>A0A0F9LN70_9ZZZZ</name>
<protein>
    <submittedName>
        <fullName evidence="1">Uncharacterized protein</fullName>
    </submittedName>
</protein>
<dbReference type="EMBL" id="LAZR01006090">
    <property type="protein sequence ID" value="KKM94823.1"/>
    <property type="molecule type" value="Genomic_DNA"/>
</dbReference>
<accession>A0A0F9LN70</accession>
<comment type="caution">
    <text evidence="1">The sequence shown here is derived from an EMBL/GenBank/DDBJ whole genome shotgun (WGS) entry which is preliminary data.</text>
</comment>
<gene>
    <name evidence="1" type="ORF">LCGC14_1194490</name>
</gene>
<evidence type="ECO:0000313" key="1">
    <source>
        <dbReference type="EMBL" id="KKM94823.1"/>
    </source>
</evidence>
<organism evidence="1">
    <name type="scientific">marine sediment metagenome</name>
    <dbReference type="NCBI Taxonomy" id="412755"/>
    <lineage>
        <taxon>unclassified sequences</taxon>
        <taxon>metagenomes</taxon>
        <taxon>ecological metagenomes</taxon>
    </lineage>
</organism>
<reference evidence="1" key="1">
    <citation type="journal article" date="2015" name="Nature">
        <title>Complex archaea that bridge the gap between prokaryotes and eukaryotes.</title>
        <authorList>
            <person name="Spang A."/>
            <person name="Saw J.H."/>
            <person name="Jorgensen S.L."/>
            <person name="Zaremba-Niedzwiedzka K."/>
            <person name="Martijn J."/>
            <person name="Lind A.E."/>
            <person name="van Eijk R."/>
            <person name="Schleper C."/>
            <person name="Guy L."/>
            <person name="Ettema T.J."/>
        </authorList>
    </citation>
    <scope>NUCLEOTIDE SEQUENCE</scope>
</reference>
<dbReference type="AlphaFoldDB" id="A0A0F9LN70"/>